<evidence type="ECO:0000256" key="6">
    <source>
        <dbReference type="RuleBase" id="RU000461"/>
    </source>
</evidence>
<dbReference type="OMA" id="MAEMIKC"/>
<keyword evidence="2 5" id="KW-0479">Metal-binding</keyword>
<dbReference type="Proteomes" id="UP000054558">
    <property type="component" value="Unassembled WGS sequence"/>
</dbReference>
<feature type="transmembrane region" description="Helical" evidence="7">
    <location>
        <begin position="12"/>
        <end position="33"/>
    </location>
</feature>
<keyword evidence="3 6" id="KW-0560">Oxidoreductase</keyword>
<dbReference type="InterPro" id="IPR001128">
    <property type="entry name" value="Cyt_P450"/>
</dbReference>
<keyword evidence="4 5" id="KW-0408">Iron</keyword>
<dbReference type="InterPro" id="IPR002401">
    <property type="entry name" value="Cyt_P450_E_grp-I"/>
</dbReference>
<comment type="cofactor">
    <cofactor evidence="5">
        <name>heme</name>
        <dbReference type="ChEBI" id="CHEBI:30413"/>
    </cofactor>
</comment>
<keyword evidence="5 6" id="KW-0349">Heme</keyword>
<dbReference type="CDD" id="cd20618">
    <property type="entry name" value="CYP71_clan"/>
    <property type="match status" value="1"/>
</dbReference>
<dbReference type="GO" id="GO:0016705">
    <property type="term" value="F:oxidoreductase activity, acting on paired donors, with incorporation or reduction of molecular oxygen"/>
    <property type="evidence" value="ECO:0007669"/>
    <property type="project" value="InterPro"/>
</dbReference>
<keyword evidence="7" id="KW-0472">Membrane</keyword>
<dbReference type="PANTHER" id="PTHR47944:SF16">
    <property type="entry name" value="CYTOCHROME P450 FAMILY 1 SUBFAMILY A POLYPEPTIDE 1"/>
    <property type="match status" value="1"/>
</dbReference>
<protein>
    <submittedName>
        <fullName evidence="8">Cytochrome P450</fullName>
    </submittedName>
</protein>
<evidence type="ECO:0000256" key="7">
    <source>
        <dbReference type="SAM" id="Phobius"/>
    </source>
</evidence>
<dbReference type="STRING" id="105231.A0A1Y1HMF1"/>
<keyword evidence="6" id="KW-0503">Monooxygenase</keyword>
<accession>A0A1Y1HMF1</accession>
<dbReference type="Pfam" id="PF00067">
    <property type="entry name" value="p450"/>
    <property type="match status" value="1"/>
</dbReference>
<dbReference type="GO" id="GO:0020037">
    <property type="term" value="F:heme binding"/>
    <property type="evidence" value="ECO:0007669"/>
    <property type="project" value="InterPro"/>
</dbReference>
<evidence type="ECO:0000256" key="3">
    <source>
        <dbReference type="ARBA" id="ARBA00023002"/>
    </source>
</evidence>
<dbReference type="GO" id="GO:0004497">
    <property type="term" value="F:monooxygenase activity"/>
    <property type="evidence" value="ECO:0007669"/>
    <property type="project" value="UniProtKB-KW"/>
</dbReference>
<dbReference type="GO" id="GO:0005506">
    <property type="term" value="F:iron ion binding"/>
    <property type="evidence" value="ECO:0007669"/>
    <property type="project" value="InterPro"/>
</dbReference>
<evidence type="ECO:0000256" key="2">
    <source>
        <dbReference type="ARBA" id="ARBA00022723"/>
    </source>
</evidence>
<evidence type="ECO:0000256" key="5">
    <source>
        <dbReference type="PIRSR" id="PIRSR602401-1"/>
    </source>
</evidence>
<dbReference type="PRINTS" id="PR00463">
    <property type="entry name" value="EP450I"/>
</dbReference>
<keyword evidence="7" id="KW-1133">Transmembrane helix</keyword>
<keyword evidence="9" id="KW-1185">Reference proteome</keyword>
<proteinExistence type="inferred from homology"/>
<evidence type="ECO:0000256" key="4">
    <source>
        <dbReference type="ARBA" id="ARBA00023004"/>
    </source>
</evidence>
<reference evidence="8 9" key="1">
    <citation type="journal article" date="2014" name="Nat. Commun.">
        <title>Klebsormidium flaccidum genome reveals primary factors for plant terrestrial adaptation.</title>
        <authorList>
            <person name="Hori K."/>
            <person name="Maruyama F."/>
            <person name="Fujisawa T."/>
            <person name="Togashi T."/>
            <person name="Yamamoto N."/>
            <person name="Seo M."/>
            <person name="Sato S."/>
            <person name="Yamada T."/>
            <person name="Mori H."/>
            <person name="Tajima N."/>
            <person name="Moriyama T."/>
            <person name="Ikeuchi M."/>
            <person name="Watanabe M."/>
            <person name="Wada H."/>
            <person name="Kobayashi K."/>
            <person name="Saito M."/>
            <person name="Masuda T."/>
            <person name="Sasaki-Sekimoto Y."/>
            <person name="Mashiguchi K."/>
            <person name="Awai K."/>
            <person name="Shimojima M."/>
            <person name="Masuda S."/>
            <person name="Iwai M."/>
            <person name="Nobusawa T."/>
            <person name="Narise T."/>
            <person name="Kondo S."/>
            <person name="Saito H."/>
            <person name="Sato R."/>
            <person name="Murakawa M."/>
            <person name="Ihara Y."/>
            <person name="Oshima-Yamada Y."/>
            <person name="Ohtaka K."/>
            <person name="Satoh M."/>
            <person name="Sonobe K."/>
            <person name="Ishii M."/>
            <person name="Ohtani R."/>
            <person name="Kanamori-Sato M."/>
            <person name="Honoki R."/>
            <person name="Miyazaki D."/>
            <person name="Mochizuki H."/>
            <person name="Umetsu J."/>
            <person name="Higashi K."/>
            <person name="Shibata D."/>
            <person name="Kamiya Y."/>
            <person name="Sato N."/>
            <person name="Nakamura Y."/>
            <person name="Tabata S."/>
            <person name="Ida S."/>
            <person name="Kurokawa K."/>
            <person name="Ohta H."/>
        </authorList>
    </citation>
    <scope>NUCLEOTIDE SEQUENCE [LARGE SCALE GENOMIC DNA]</scope>
    <source>
        <strain evidence="8 9">NIES-2285</strain>
    </source>
</reference>
<feature type="binding site" description="axial binding residue" evidence="5">
    <location>
        <position position="456"/>
    </location>
    <ligand>
        <name>heme</name>
        <dbReference type="ChEBI" id="CHEBI:30413"/>
    </ligand>
    <ligandPart>
        <name>Fe</name>
        <dbReference type="ChEBI" id="CHEBI:18248"/>
    </ligandPart>
</feature>
<comment type="similarity">
    <text evidence="1 6">Belongs to the cytochrome P450 family.</text>
</comment>
<keyword evidence="7" id="KW-0812">Transmembrane</keyword>
<name>A0A1Y1HMF1_KLENI</name>
<gene>
    <name evidence="8" type="ORF">KFL_000380230</name>
</gene>
<dbReference type="OrthoDB" id="2789670at2759"/>
<evidence type="ECO:0000313" key="9">
    <source>
        <dbReference type="Proteomes" id="UP000054558"/>
    </source>
</evidence>
<dbReference type="Gene3D" id="1.10.630.10">
    <property type="entry name" value="Cytochrome P450"/>
    <property type="match status" value="1"/>
</dbReference>
<dbReference type="PROSITE" id="PS00086">
    <property type="entry name" value="CYTOCHROME_P450"/>
    <property type="match status" value="1"/>
</dbReference>
<dbReference type="AlphaFoldDB" id="A0A1Y1HMF1"/>
<dbReference type="PANTHER" id="PTHR47944">
    <property type="entry name" value="CYTOCHROME P450 98A9"/>
    <property type="match status" value="1"/>
</dbReference>
<dbReference type="InterPro" id="IPR017972">
    <property type="entry name" value="Cyt_P450_CS"/>
</dbReference>
<organism evidence="8 9">
    <name type="scientific">Klebsormidium nitens</name>
    <name type="common">Green alga</name>
    <name type="synonym">Ulothrix nitens</name>
    <dbReference type="NCBI Taxonomy" id="105231"/>
    <lineage>
        <taxon>Eukaryota</taxon>
        <taxon>Viridiplantae</taxon>
        <taxon>Streptophyta</taxon>
        <taxon>Klebsormidiophyceae</taxon>
        <taxon>Klebsormidiales</taxon>
        <taxon>Klebsormidiaceae</taxon>
        <taxon>Klebsormidium</taxon>
    </lineage>
</organism>
<sequence length="511" mass="57790">MDTFTEGLKTNPVNAFLISLVVVFLTPILWTIVHQYVKVLRARGIPPGPAPLPVLGNLGEILSSPKRFDEWCLQKAKAYGGMFSFWMGDQLFVYVSSYEAVKEVLVTKDKEFASRPLMPERVALTLGPKSIFMSSYGEYWRQARKLSVLHLLSNKAVKTNASVRDEELNTLIGHLKEECKREGGIVEPREHIIRTNLNTMMLPLFGIRFPAPTEPGFNERREALYASIQESFRQMGDFDWGTVLPALAPVVNRDVRKTTAFRDRELELLIEEHRAAKEKAGASFVARDMVDVLLTIPETEDLTLKNLIYMLLDLLNAAVDTSGVSIEWTLAELTRRPEIRKRLQAELDSVIGRERPVQEGDIENLPYLRAVIKEHFRYRGVGPFPGPHLNEVETTVQGYRIPAKTQVMVHTRGLSRDPSVFSRADEFLPDRFLAEDVDITGKDLRVLPFGAGRRGCPGIVQGLAVVHLAVARIVQAFDFELIDGKDIDMEERNWGLQVSLRTPLKARFTPR</sequence>
<evidence type="ECO:0000313" key="8">
    <source>
        <dbReference type="EMBL" id="GAQ79790.1"/>
    </source>
</evidence>
<dbReference type="InterPro" id="IPR036396">
    <property type="entry name" value="Cyt_P450_sf"/>
</dbReference>
<evidence type="ECO:0000256" key="1">
    <source>
        <dbReference type="ARBA" id="ARBA00010617"/>
    </source>
</evidence>
<dbReference type="SUPFAM" id="SSF48264">
    <property type="entry name" value="Cytochrome P450"/>
    <property type="match status" value="1"/>
</dbReference>
<dbReference type="EMBL" id="DF236987">
    <property type="protein sequence ID" value="GAQ79790.1"/>
    <property type="molecule type" value="Genomic_DNA"/>
</dbReference>
<dbReference type="PRINTS" id="PR00385">
    <property type="entry name" value="P450"/>
</dbReference>